<dbReference type="PANTHER" id="PTHR42839:SF2">
    <property type="entry name" value="ISOCHORISMATE SYNTHASE ENTC"/>
    <property type="match status" value="1"/>
</dbReference>
<accession>A0A8S2P8C7</accession>
<evidence type="ECO:0000259" key="1">
    <source>
        <dbReference type="PROSITE" id="PS51168"/>
    </source>
</evidence>
<dbReference type="GO" id="GO:0004106">
    <property type="term" value="F:chorismate mutase activity"/>
    <property type="evidence" value="ECO:0007669"/>
    <property type="project" value="InterPro"/>
</dbReference>
<reference evidence="4" key="1">
    <citation type="submission" date="2021-02" db="EMBL/GenBank/DDBJ databases">
        <authorList>
            <person name="Nowell W R."/>
        </authorList>
    </citation>
    <scope>NUCLEOTIDE SEQUENCE</scope>
</reference>
<dbReference type="InterPro" id="IPR005801">
    <property type="entry name" value="ADC_synthase"/>
</dbReference>
<feature type="domain" description="Chorismate mutase" evidence="1">
    <location>
        <begin position="24"/>
        <end position="114"/>
    </location>
</feature>
<dbReference type="SUPFAM" id="SSF48600">
    <property type="entry name" value="Chorismate mutase II"/>
    <property type="match status" value="1"/>
</dbReference>
<dbReference type="EMBL" id="CAJNOK010015607">
    <property type="protein sequence ID" value="CAF1228786.1"/>
    <property type="molecule type" value="Genomic_DNA"/>
</dbReference>
<dbReference type="Pfam" id="PF01817">
    <property type="entry name" value="CM_2"/>
    <property type="match status" value="1"/>
</dbReference>
<dbReference type="PANTHER" id="PTHR42839">
    <property type="entry name" value="ISOCHORISMATE SYNTHASE ENTC"/>
    <property type="match status" value="1"/>
</dbReference>
<dbReference type="GO" id="GO:0009094">
    <property type="term" value="P:L-phenylalanine biosynthetic process"/>
    <property type="evidence" value="ECO:0007669"/>
    <property type="project" value="InterPro"/>
</dbReference>
<dbReference type="Pfam" id="PF00800">
    <property type="entry name" value="PDT"/>
    <property type="match status" value="1"/>
</dbReference>
<dbReference type="SUPFAM" id="SSF56322">
    <property type="entry name" value="ADC synthase"/>
    <property type="match status" value="1"/>
</dbReference>
<dbReference type="SUPFAM" id="SSF53850">
    <property type="entry name" value="Periplasmic binding protein-like II"/>
    <property type="match status" value="1"/>
</dbReference>
<dbReference type="InterPro" id="IPR015890">
    <property type="entry name" value="Chorismate_C"/>
</dbReference>
<dbReference type="PROSITE" id="PS51168">
    <property type="entry name" value="CHORISMATE_MUT_2"/>
    <property type="match status" value="1"/>
</dbReference>
<gene>
    <name evidence="3" type="ORF">OVA965_LOCUS25274</name>
    <name evidence="4" type="ORF">TMI583_LOCUS26000</name>
</gene>
<evidence type="ECO:0000313" key="5">
    <source>
        <dbReference type="Proteomes" id="UP000682733"/>
    </source>
</evidence>
<dbReference type="InterPro" id="IPR002701">
    <property type="entry name" value="CM_II_prokaryot"/>
</dbReference>
<name>A0A8S2P8C7_9BILA</name>
<dbReference type="AlphaFoldDB" id="A0A8S2P8C7"/>
<protein>
    <recommendedName>
        <fullName evidence="6">Chorismate mutase</fullName>
    </recommendedName>
</protein>
<dbReference type="SMART" id="SM00830">
    <property type="entry name" value="CM_2"/>
    <property type="match status" value="1"/>
</dbReference>
<sequence length="800" mass="89323">MSNHSTAVLDYERHTNLAVNTKTADECRNLSELRREIDTIDHLIVKLIHHRLDYALAALKFKLDGKPIPDNRRIIQQLIQRREWAENYGLDRTFIESLFKSMIDWYMSQQIAYYKMLHPGDASAQFKICSLAELKAVECDLEWIDVLHYGQLLRSAYRKAEDLAEPILVSYTQKTPIFSDTLFSLFEQARRLALPHGFILAQPSQQFYMLALGSAQQFAVHQATLHSQEFHAKAKQMVEGDWQRLLVNGIVENCVGRNFAGHGPVLAGGLCFDHQNTHRSGKWSRFDDVSFVLPSIQFTHEDNQTYITFNTVITNCTNLEQEMQLIDSEIITLLEICHKLLKGAKQYADDISKPPCDLKSVLLSDPWKETVRDTITNIRVGDLEKVILVRETEFATDLPKITNHVTQSFTRLCTLYPSSYVFGVLRHGSCFSGVTSPPVVRLVENQLEVAALTSTDMGKNNENEPFSSSQQQREHDLVLDFVKHKLQPIIEGNSVMVSVKSTTLKLAANGRHVYALVRGTTRRETTLLDLVQALHPMPAVSGLPQSDALKLLREKENLDRGWVGAPIGWIDANGNGEFFVSLISALVSESSVALYAGCDIVAYSDPEDKLFETTLKMETMLSALGETQKDAGALRFSVLKIKMLRLSECKKLKGKVPPQEIDLGIMAVSNSTIGKISETESAMDGKGLTEVSRIQINIKHAAFKLNASLSNLNVKYAVSHEAALAECKNNIKSNYPNAKLRPIENTGLGPQMLVAGELDSSSIVICPPKAGVKYGLVMDHENLSDTTDNATFFGVLKLAD</sequence>
<evidence type="ECO:0000313" key="3">
    <source>
        <dbReference type="EMBL" id="CAF1228786.1"/>
    </source>
</evidence>
<dbReference type="PROSITE" id="PS51171">
    <property type="entry name" value="PREPHENATE_DEHYDR_3"/>
    <property type="match status" value="1"/>
</dbReference>
<comment type="caution">
    <text evidence="4">The sequence shown here is derived from an EMBL/GenBank/DDBJ whole genome shotgun (WGS) entry which is preliminary data.</text>
</comment>
<dbReference type="InterPro" id="IPR036979">
    <property type="entry name" value="CM_dom_sf"/>
</dbReference>
<dbReference type="Proteomes" id="UP000677228">
    <property type="component" value="Unassembled WGS sequence"/>
</dbReference>
<evidence type="ECO:0000313" key="4">
    <source>
        <dbReference type="EMBL" id="CAF4036743.1"/>
    </source>
</evidence>
<feature type="domain" description="Prephenate dehydratase" evidence="2">
    <location>
        <begin position="617"/>
        <end position="798"/>
    </location>
</feature>
<dbReference type="GO" id="GO:0004664">
    <property type="term" value="F:prephenate dehydratase activity"/>
    <property type="evidence" value="ECO:0007669"/>
    <property type="project" value="InterPro"/>
</dbReference>
<evidence type="ECO:0000259" key="2">
    <source>
        <dbReference type="PROSITE" id="PS51171"/>
    </source>
</evidence>
<dbReference type="Proteomes" id="UP000682733">
    <property type="component" value="Unassembled WGS sequence"/>
</dbReference>
<dbReference type="GO" id="GO:0046417">
    <property type="term" value="P:chorismate metabolic process"/>
    <property type="evidence" value="ECO:0007669"/>
    <property type="project" value="InterPro"/>
</dbReference>
<dbReference type="Gene3D" id="1.20.59.10">
    <property type="entry name" value="Chorismate mutase"/>
    <property type="match status" value="1"/>
</dbReference>
<dbReference type="InterPro" id="IPR001086">
    <property type="entry name" value="Preph_deHydtase"/>
</dbReference>
<dbReference type="EMBL" id="CAJOBA010037150">
    <property type="protein sequence ID" value="CAF4036743.1"/>
    <property type="molecule type" value="Genomic_DNA"/>
</dbReference>
<organism evidence="4 5">
    <name type="scientific">Didymodactylos carnosus</name>
    <dbReference type="NCBI Taxonomy" id="1234261"/>
    <lineage>
        <taxon>Eukaryota</taxon>
        <taxon>Metazoa</taxon>
        <taxon>Spiralia</taxon>
        <taxon>Gnathifera</taxon>
        <taxon>Rotifera</taxon>
        <taxon>Eurotatoria</taxon>
        <taxon>Bdelloidea</taxon>
        <taxon>Philodinida</taxon>
        <taxon>Philodinidae</taxon>
        <taxon>Didymodactylos</taxon>
    </lineage>
</organism>
<dbReference type="Gene3D" id="3.40.190.10">
    <property type="entry name" value="Periplasmic binding protein-like II"/>
    <property type="match status" value="2"/>
</dbReference>
<dbReference type="InterPro" id="IPR036263">
    <property type="entry name" value="Chorismate_II_sf"/>
</dbReference>
<dbReference type="Gene3D" id="3.60.120.10">
    <property type="entry name" value="Anthranilate synthase"/>
    <property type="match status" value="1"/>
</dbReference>
<evidence type="ECO:0008006" key="6">
    <source>
        <dbReference type="Google" id="ProtNLM"/>
    </source>
</evidence>
<dbReference type="Pfam" id="PF00425">
    <property type="entry name" value="Chorismate_bind"/>
    <property type="match status" value="1"/>
</dbReference>
<proteinExistence type="predicted"/>